<protein>
    <submittedName>
        <fullName evidence="2">Phosphohydrolase</fullName>
    </submittedName>
</protein>
<reference evidence="2 3" key="1">
    <citation type="submission" date="2013-08" db="EMBL/GenBank/DDBJ databases">
        <authorList>
            <person name="Huang J."/>
            <person name="Wang G."/>
        </authorList>
    </citation>
    <scope>NUCLEOTIDE SEQUENCE [LARGE SCALE GENOMIC DNA]</scope>
    <source>
        <strain evidence="2 3">JSM 072002</strain>
    </source>
</reference>
<keyword evidence="3" id="KW-1185">Reference proteome</keyword>
<dbReference type="PANTHER" id="PTHR43155">
    <property type="entry name" value="CYCLIC DI-GMP PHOSPHODIESTERASE PA4108-RELATED"/>
    <property type="match status" value="1"/>
</dbReference>
<name>A0A0A5FXX4_9BACI</name>
<dbReference type="GO" id="GO:0016787">
    <property type="term" value="F:hydrolase activity"/>
    <property type="evidence" value="ECO:0007669"/>
    <property type="project" value="UniProtKB-KW"/>
</dbReference>
<dbReference type="SUPFAM" id="SSF109604">
    <property type="entry name" value="HD-domain/PDEase-like"/>
    <property type="match status" value="1"/>
</dbReference>
<evidence type="ECO:0000313" key="2">
    <source>
        <dbReference type="EMBL" id="KGX85671.1"/>
    </source>
</evidence>
<accession>A0A0A5FXX4</accession>
<dbReference type="Proteomes" id="UP000030401">
    <property type="component" value="Unassembled WGS sequence"/>
</dbReference>
<proteinExistence type="predicted"/>
<dbReference type="Gene3D" id="1.10.3210.10">
    <property type="entry name" value="Hypothetical protein af1432"/>
    <property type="match status" value="1"/>
</dbReference>
<gene>
    <name evidence="2" type="ORF">N784_08390</name>
</gene>
<evidence type="ECO:0000313" key="3">
    <source>
        <dbReference type="Proteomes" id="UP000030401"/>
    </source>
</evidence>
<dbReference type="InterPro" id="IPR037522">
    <property type="entry name" value="HD_GYP_dom"/>
</dbReference>
<dbReference type="CDD" id="cd00077">
    <property type="entry name" value="HDc"/>
    <property type="match status" value="1"/>
</dbReference>
<dbReference type="OrthoDB" id="9759601at2"/>
<dbReference type="RefSeq" id="WP_036835209.1">
    <property type="nucleotide sequence ID" value="NZ_AVPG01000020.1"/>
</dbReference>
<dbReference type="AlphaFoldDB" id="A0A0A5FXX4"/>
<dbReference type="Pfam" id="PF13487">
    <property type="entry name" value="HD_5"/>
    <property type="match status" value="1"/>
</dbReference>
<dbReference type="eggNOG" id="COG2206">
    <property type="taxonomic scope" value="Bacteria"/>
</dbReference>
<organism evidence="2 3">
    <name type="scientific">Pontibacillus litoralis JSM 072002</name>
    <dbReference type="NCBI Taxonomy" id="1385512"/>
    <lineage>
        <taxon>Bacteria</taxon>
        <taxon>Bacillati</taxon>
        <taxon>Bacillota</taxon>
        <taxon>Bacilli</taxon>
        <taxon>Bacillales</taxon>
        <taxon>Bacillaceae</taxon>
        <taxon>Pontibacillus</taxon>
    </lineage>
</organism>
<dbReference type="SMART" id="SM00471">
    <property type="entry name" value="HDc"/>
    <property type="match status" value="1"/>
</dbReference>
<evidence type="ECO:0000259" key="1">
    <source>
        <dbReference type="PROSITE" id="PS51832"/>
    </source>
</evidence>
<dbReference type="EMBL" id="AVPG01000020">
    <property type="protein sequence ID" value="KGX85671.1"/>
    <property type="molecule type" value="Genomic_DNA"/>
</dbReference>
<comment type="caution">
    <text evidence="2">The sequence shown here is derived from an EMBL/GenBank/DDBJ whole genome shotgun (WGS) entry which is preliminary data.</text>
</comment>
<dbReference type="PANTHER" id="PTHR43155:SF2">
    <property type="entry name" value="CYCLIC DI-GMP PHOSPHODIESTERASE PA4108"/>
    <property type="match status" value="1"/>
</dbReference>
<sequence>MRVHPSQLEAGNIIVKDVWGYTNYPIISKNTVVKPIHITILHKFLIDEVEISHRFADGETIKNIETLEEESPATEQVYETSFIHHYLETVQKYKLMFRQWQAGSPVDVVKVRQLIVPLINEAQQNRLEILKMHRFSTKEDYLYHHSVAVGLLAALIARQLKYSKGEVIQIGLAGVLSDCGMAKIDPHILHKMKPLTTNEFEDIKKHPTYSYRMIENSKVLKHAVLLGVLQHHERIDGSGYPIGLRANKIHTYGKIIAVCDTYHAMTSERLYRSKQSPFKVIEAITHDQFGKFDHRIVKALMDSFLSSMTGTRIKLNDNTVGEIIFTEAKHPTRPMIRLQHTDEIIHLQHHPHLHIQEVL</sequence>
<keyword evidence="2" id="KW-0378">Hydrolase</keyword>
<dbReference type="STRING" id="1385512.N784_08390"/>
<dbReference type="PROSITE" id="PS51832">
    <property type="entry name" value="HD_GYP"/>
    <property type="match status" value="1"/>
</dbReference>
<dbReference type="InterPro" id="IPR003607">
    <property type="entry name" value="HD/PDEase_dom"/>
</dbReference>
<feature type="domain" description="HD-GYP" evidence="1">
    <location>
        <begin position="120"/>
        <end position="316"/>
    </location>
</feature>